<evidence type="ECO:0000256" key="3">
    <source>
        <dbReference type="ARBA" id="ARBA00038054"/>
    </source>
</evidence>
<reference evidence="5" key="1">
    <citation type="submission" date="2015-10" db="EMBL/GenBank/DDBJ databases">
        <authorList>
            <person name="Gilbert D.G."/>
        </authorList>
    </citation>
    <scope>NUCLEOTIDE SEQUENCE</scope>
</reference>
<dbReference type="PANTHER" id="PTHR43567">
    <property type="entry name" value="FLAVOREDOXIN-RELATED-RELATED"/>
    <property type="match status" value="1"/>
</dbReference>
<protein>
    <submittedName>
        <fullName evidence="5">Flavin reductase domain protein, FMN-binding</fullName>
    </submittedName>
</protein>
<proteinExistence type="inferred from homology"/>
<dbReference type="AlphaFoldDB" id="A0A160VA68"/>
<dbReference type="PANTHER" id="PTHR43567:SF1">
    <property type="entry name" value="FLAVOREDOXIN"/>
    <property type="match status" value="1"/>
</dbReference>
<dbReference type="InterPro" id="IPR012349">
    <property type="entry name" value="Split_barrel_FMN-bd"/>
</dbReference>
<gene>
    <name evidence="5" type="ORF">MGWOODY_Clf1478</name>
</gene>
<feature type="domain" description="Flavin reductase like" evidence="4">
    <location>
        <begin position="10"/>
        <end position="157"/>
    </location>
</feature>
<dbReference type="Pfam" id="PF01613">
    <property type="entry name" value="Flavin_Reduct"/>
    <property type="match status" value="1"/>
</dbReference>
<sequence length="192" mass="21261">MEYADVAPIMGRLWSPLAAVTSHWQGRDNVQIAVAIAAASIVPEHPRVVVQLYKTNLSHDMVLSSGAFALNFLRPDQLDLIGDFGLVSGRERDKLAGVGTKAGSSGSHLLTDCFGYLDCRVINAMDGGDMTCFLADVLDGKTLAQGDPLWWRDARRELPREWLDRWEAKQSSEITTSRAIMGKIRHTPWQPK</sequence>
<evidence type="ECO:0000256" key="2">
    <source>
        <dbReference type="ARBA" id="ARBA00022630"/>
    </source>
</evidence>
<comment type="cofactor">
    <cofactor evidence="1">
        <name>FMN</name>
        <dbReference type="ChEBI" id="CHEBI:58210"/>
    </cofactor>
</comment>
<organism evidence="5">
    <name type="scientific">hydrothermal vent metagenome</name>
    <dbReference type="NCBI Taxonomy" id="652676"/>
    <lineage>
        <taxon>unclassified sequences</taxon>
        <taxon>metagenomes</taxon>
        <taxon>ecological metagenomes</taxon>
    </lineage>
</organism>
<dbReference type="Gene3D" id="2.30.110.10">
    <property type="entry name" value="Electron Transport, Fmn-binding Protein, Chain A"/>
    <property type="match status" value="1"/>
</dbReference>
<dbReference type="EMBL" id="FAXA01000333">
    <property type="protein sequence ID" value="CUV02949.1"/>
    <property type="molecule type" value="Genomic_DNA"/>
</dbReference>
<comment type="similarity">
    <text evidence="3">Belongs to the flavoredoxin family.</text>
</comment>
<evidence type="ECO:0000256" key="1">
    <source>
        <dbReference type="ARBA" id="ARBA00001917"/>
    </source>
</evidence>
<evidence type="ECO:0000313" key="5">
    <source>
        <dbReference type="EMBL" id="CUV02949.1"/>
    </source>
</evidence>
<dbReference type="SMART" id="SM00903">
    <property type="entry name" value="Flavin_Reduct"/>
    <property type="match status" value="1"/>
</dbReference>
<accession>A0A160VA68</accession>
<dbReference type="GO" id="GO:0010181">
    <property type="term" value="F:FMN binding"/>
    <property type="evidence" value="ECO:0007669"/>
    <property type="project" value="InterPro"/>
</dbReference>
<dbReference type="InterPro" id="IPR052174">
    <property type="entry name" value="Flavoredoxin"/>
</dbReference>
<evidence type="ECO:0000259" key="4">
    <source>
        <dbReference type="SMART" id="SM00903"/>
    </source>
</evidence>
<keyword evidence="2" id="KW-0285">Flavoprotein</keyword>
<dbReference type="InterPro" id="IPR002563">
    <property type="entry name" value="Flavin_Rdtase-like_dom"/>
</dbReference>
<dbReference type="SUPFAM" id="SSF50475">
    <property type="entry name" value="FMN-binding split barrel"/>
    <property type="match status" value="1"/>
</dbReference>
<name>A0A160VA68_9ZZZZ</name>